<comment type="caution">
    <text evidence="1">The sequence shown here is derived from an EMBL/GenBank/DDBJ whole genome shotgun (WGS) entry which is preliminary data.</text>
</comment>
<feature type="non-terminal residue" evidence="1">
    <location>
        <position position="1"/>
    </location>
</feature>
<reference evidence="1" key="1">
    <citation type="submission" date="2023-03" db="EMBL/GenBank/DDBJ databases">
        <title>Massive genome expansion in bonnet fungi (Mycena s.s.) driven by repeated elements and novel gene families across ecological guilds.</title>
        <authorList>
            <consortium name="Lawrence Berkeley National Laboratory"/>
            <person name="Harder C.B."/>
            <person name="Miyauchi S."/>
            <person name="Viragh M."/>
            <person name="Kuo A."/>
            <person name="Thoen E."/>
            <person name="Andreopoulos B."/>
            <person name="Lu D."/>
            <person name="Skrede I."/>
            <person name="Drula E."/>
            <person name="Henrissat B."/>
            <person name="Morin E."/>
            <person name="Kohler A."/>
            <person name="Barry K."/>
            <person name="LaButti K."/>
            <person name="Morin E."/>
            <person name="Salamov A."/>
            <person name="Lipzen A."/>
            <person name="Mereny Z."/>
            <person name="Hegedus B."/>
            <person name="Baldrian P."/>
            <person name="Stursova M."/>
            <person name="Weitz H."/>
            <person name="Taylor A."/>
            <person name="Grigoriev I.V."/>
            <person name="Nagy L.G."/>
            <person name="Martin F."/>
            <person name="Kauserud H."/>
        </authorList>
    </citation>
    <scope>NUCLEOTIDE SEQUENCE</scope>
    <source>
        <strain evidence="1">CBHHK002</strain>
    </source>
</reference>
<evidence type="ECO:0008006" key="3">
    <source>
        <dbReference type="Google" id="ProtNLM"/>
    </source>
</evidence>
<keyword evidence="2" id="KW-1185">Reference proteome</keyword>
<organism evidence="1 2">
    <name type="scientific">Mycena albidolilacea</name>
    <dbReference type="NCBI Taxonomy" id="1033008"/>
    <lineage>
        <taxon>Eukaryota</taxon>
        <taxon>Fungi</taxon>
        <taxon>Dikarya</taxon>
        <taxon>Basidiomycota</taxon>
        <taxon>Agaricomycotina</taxon>
        <taxon>Agaricomycetes</taxon>
        <taxon>Agaricomycetidae</taxon>
        <taxon>Agaricales</taxon>
        <taxon>Marasmiineae</taxon>
        <taxon>Mycenaceae</taxon>
        <taxon>Mycena</taxon>
    </lineage>
</organism>
<evidence type="ECO:0000313" key="2">
    <source>
        <dbReference type="Proteomes" id="UP001218218"/>
    </source>
</evidence>
<proteinExistence type="predicted"/>
<feature type="non-terminal residue" evidence="1">
    <location>
        <position position="122"/>
    </location>
</feature>
<name>A0AAD7E6K6_9AGAR</name>
<gene>
    <name evidence="1" type="ORF">DFH08DRAFT_644071</name>
</gene>
<evidence type="ECO:0000313" key="1">
    <source>
        <dbReference type="EMBL" id="KAJ7300822.1"/>
    </source>
</evidence>
<protein>
    <recommendedName>
        <fullName evidence="3">DDE-1 domain-containing protein</fullName>
    </recommendedName>
</protein>
<dbReference type="AlphaFoldDB" id="A0AAD7E6K6"/>
<sequence length="122" mass="13712">AFATWINAANDGERLPMQAVFQGKTTGYCPSPDAARYEEAIELGYVMLPSGYWCTQATMCLLANDIIAPYFDATKAELGLPQSQFSIWLIDLWTVHKSNEFREWMKENHPTIIVLYVPGGCT</sequence>
<dbReference type="EMBL" id="JARIHO010000151">
    <property type="protein sequence ID" value="KAJ7300822.1"/>
    <property type="molecule type" value="Genomic_DNA"/>
</dbReference>
<dbReference type="Proteomes" id="UP001218218">
    <property type="component" value="Unassembled WGS sequence"/>
</dbReference>
<accession>A0AAD7E6K6</accession>